<name>A0A099LXN0_9VIBR</name>
<comment type="caution">
    <text evidence="1">The sequence shown here is derived from an EMBL/GenBank/DDBJ whole genome shotgun (WGS) entry which is preliminary data.</text>
</comment>
<dbReference type="AlphaFoldDB" id="A0A099LXN0"/>
<dbReference type="InterPro" id="IPR029074">
    <property type="entry name" value="Imm49"/>
</dbReference>
<dbReference type="Pfam" id="PF15575">
    <property type="entry name" value="Imm49"/>
    <property type="match status" value="1"/>
</dbReference>
<dbReference type="GeneID" id="43683925"/>
<evidence type="ECO:0000313" key="2">
    <source>
        <dbReference type="Proteomes" id="UP000029994"/>
    </source>
</evidence>
<sequence length="250" mass="28833">MLKLNKVILDDINELYEDLEYLETHRAPEINDENETLDDRQNAVFVMTSQYIEIAYTNYALENYSEVKPNLIKSAPFAFLRGFDSELRTHNNDWTIQQEMNICLTFGDADIIEKLSKLANSFKPSSIMHKACYFYDLLLIKIGTHQPLEQSDIDEALSEAKNTKDKDVQQYIHPLIEAISALTTSNQALWQESIDKAIAWHTDECKFGDYKDMLDGFMCLNALTMAKLGKELHGWHCTTDSLYLPLFLID</sequence>
<dbReference type="EMBL" id="JMCG01000001">
    <property type="protein sequence ID" value="KGK12032.1"/>
    <property type="molecule type" value="Genomic_DNA"/>
</dbReference>
<evidence type="ECO:0000313" key="1">
    <source>
        <dbReference type="EMBL" id="KGK12032.1"/>
    </source>
</evidence>
<dbReference type="STRING" id="29495.EA26_12200"/>
<dbReference type="Proteomes" id="UP000029994">
    <property type="component" value="Unassembled WGS sequence"/>
</dbReference>
<reference evidence="1 2" key="1">
    <citation type="submission" date="2014-04" db="EMBL/GenBank/DDBJ databases">
        <title>Genome sequencing of Vibrio navarrensis strains.</title>
        <authorList>
            <person name="Gladney L.M."/>
            <person name="Katz L.S."/>
            <person name="Marino-Ramirez L."/>
            <person name="Jordan I.K."/>
        </authorList>
    </citation>
    <scope>NUCLEOTIDE SEQUENCE [LARGE SCALE GENOMIC DNA]</scope>
    <source>
        <strain evidence="1 2">ATCC 51183</strain>
    </source>
</reference>
<gene>
    <name evidence="1" type="ORF">EA26_12200</name>
</gene>
<organism evidence="1 2">
    <name type="scientific">Vibrio navarrensis</name>
    <dbReference type="NCBI Taxonomy" id="29495"/>
    <lineage>
        <taxon>Bacteria</taxon>
        <taxon>Pseudomonadati</taxon>
        <taxon>Pseudomonadota</taxon>
        <taxon>Gammaproteobacteria</taxon>
        <taxon>Vibrionales</taxon>
        <taxon>Vibrionaceae</taxon>
        <taxon>Vibrio</taxon>
    </lineage>
</organism>
<keyword evidence="2" id="KW-1185">Reference proteome</keyword>
<protein>
    <submittedName>
        <fullName evidence="1">Uncharacterized protein</fullName>
    </submittedName>
</protein>
<proteinExistence type="predicted"/>
<accession>A0A099LXN0</accession>
<dbReference type="RefSeq" id="WP_039427719.1">
    <property type="nucleotide sequence ID" value="NZ_CP061844.1"/>
</dbReference>